<dbReference type="AlphaFoldDB" id="M8BU65"/>
<accession>M8BU65</accession>
<organism evidence="1">
    <name type="scientific">Aegilops tauschii</name>
    <name type="common">Tausch's goatgrass</name>
    <name type="synonym">Aegilops squarrosa</name>
    <dbReference type="NCBI Taxonomy" id="37682"/>
    <lineage>
        <taxon>Eukaryota</taxon>
        <taxon>Viridiplantae</taxon>
        <taxon>Streptophyta</taxon>
        <taxon>Embryophyta</taxon>
        <taxon>Tracheophyta</taxon>
        <taxon>Spermatophyta</taxon>
        <taxon>Magnoliopsida</taxon>
        <taxon>Liliopsida</taxon>
        <taxon>Poales</taxon>
        <taxon>Poaceae</taxon>
        <taxon>BOP clade</taxon>
        <taxon>Pooideae</taxon>
        <taxon>Triticodae</taxon>
        <taxon>Triticeae</taxon>
        <taxon>Triticinae</taxon>
        <taxon>Aegilops</taxon>
    </lineage>
</organism>
<proteinExistence type="predicted"/>
<name>M8BU65_AEGTA</name>
<reference evidence="1" key="1">
    <citation type="submission" date="2015-06" db="UniProtKB">
        <authorList>
            <consortium name="EnsemblPlants"/>
        </authorList>
    </citation>
    <scope>IDENTIFICATION</scope>
</reference>
<dbReference type="EnsemblPlants" id="EMT10319">
    <property type="protein sequence ID" value="EMT10319"/>
    <property type="gene ID" value="F775_15405"/>
</dbReference>
<sequence length="82" mass="8616">MDGKNLGSGQEAQQAKPDVLGDQDGLKHTADSSTTRDAIPVNGHDVVLPPSGFDAKDDIGSLITTAMDSTNFQASSRDSHNY</sequence>
<evidence type="ECO:0000313" key="1">
    <source>
        <dbReference type="EnsemblPlants" id="EMT10319"/>
    </source>
</evidence>
<protein>
    <submittedName>
        <fullName evidence="1">Uncharacterized protein</fullName>
    </submittedName>
</protein>